<dbReference type="Proteomes" id="UP001157006">
    <property type="component" value="Chromosome 1L"/>
</dbReference>
<evidence type="ECO:0000313" key="4">
    <source>
        <dbReference type="Proteomes" id="UP001157006"/>
    </source>
</evidence>
<evidence type="ECO:0000256" key="2">
    <source>
        <dbReference type="SAM" id="Phobius"/>
    </source>
</evidence>
<feature type="transmembrane region" description="Helical" evidence="2">
    <location>
        <begin position="332"/>
        <end position="356"/>
    </location>
</feature>
<name>A0AAV0YNM7_VICFA</name>
<keyword evidence="2" id="KW-1133">Transmembrane helix</keyword>
<dbReference type="AlphaFoldDB" id="A0AAV0YNM7"/>
<sequence>MCRRLLQYSFLFQTTACSWFNLSIVTLTTYFHFGCNYLFPSLLRGPRLVLKGTCLWSLDIESEACDLIKGTDPGFEYNDIRIWWKYGDGSLEVGLKSFMDDGDAFELYDFVENCKCKVEIYTKPKPTTGDATFMENARKRNKGIQGEDHVVPCTDEGSSDESVKDIKFEDNGAGSSEAVKHSFITPEMDDNDDDDKPNVVRFNEEDGITKDFKFKALVSQTDNVQKGRPKGSLKKQHNIVKKSKGGPSLNDIDIDILETILSEINNEENIVLDIPPLKVDLSSIKPKSAINQSRSKTCGARTFFGSAPKVNPSKAFKPPGNVKETCSDPISLIIPVNMIFFFCHVVSLIIAVNSHFRQKVWFQRRNKLEMMWFIPERVKES</sequence>
<feature type="region of interest" description="Disordered" evidence="1">
    <location>
        <begin position="223"/>
        <end position="244"/>
    </location>
</feature>
<protein>
    <submittedName>
        <fullName evidence="3">Uncharacterized protein</fullName>
    </submittedName>
</protein>
<proteinExistence type="predicted"/>
<keyword evidence="4" id="KW-1185">Reference proteome</keyword>
<evidence type="ECO:0000313" key="3">
    <source>
        <dbReference type="EMBL" id="CAI8587356.1"/>
    </source>
</evidence>
<evidence type="ECO:0000256" key="1">
    <source>
        <dbReference type="SAM" id="MobiDB-lite"/>
    </source>
</evidence>
<organism evidence="3 4">
    <name type="scientific">Vicia faba</name>
    <name type="common">Broad bean</name>
    <name type="synonym">Faba vulgaris</name>
    <dbReference type="NCBI Taxonomy" id="3906"/>
    <lineage>
        <taxon>Eukaryota</taxon>
        <taxon>Viridiplantae</taxon>
        <taxon>Streptophyta</taxon>
        <taxon>Embryophyta</taxon>
        <taxon>Tracheophyta</taxon>
        <taxon>Spermatophyta</taxon>
        <taxon>Magnoliopsida</taxon>
        <taxon>eudicotyledons</taxon>
        <taxon>Gunneridae</taxon>
        <taxon>Pentapetalae</taxon>
        <taxon>rosids</taxon>
        <taxon>fabids</taxon>
        <taxon>Fabales</taxon>
        <taxon>Fabaceae</taxon>
        <taxon>Papilionoideae</taxon>
        <taxon>50 kb inversion clade</taxon>
        <taxon>NPAAA clade</taxon>
        <taxon>Hologalegina</taxon>
        <taxon>IRL clade</taxon>
        <taxon>Fabeae</taxon>
        <taxon>Vicia</taxon>
    </lineage>
</organism>
<accession>A0AAV0YNM7</accession>
<reference evidence="3 4" key="1">
    <citation type="submission" date="2023-01" db="EMBL/GenBank/DDBJ databases">
        <authorList>
            <person name="Kreplak J."/>
        </authorList>
    </citation>
    <scope>NUCLEOTIDE SEQUENCE [LARGE SCALE GENOMIC DNA]</scope>
</reference>
<feature type="compositionally biased region" description="Basic residues" evidence="1">
    <location>
        <begin position="227"/>
        <end position="244"/>
    </location>
</feature>
<keyword evidence="2" id="KW-0472">Membrane</keyword>
<keyword evidence="2" id="KW-0812">Transmembrane</keyword>
<dbReference type="EMBL" id="OX451736">
    <property type="protein sequence ID" value="CAI8587356.1"/>
    <property type="molecule type" value="Genomic_DNA"/>
</dbReference>
<gene>
    <name evidence="3" type="ORF">VFH_I295920</name>
</gene>